<dbReference type="GO" id="GO:0016874">
    <property type="term" value="F:ligase activity"/>
    <property type="evidence" value="ECO:0007669"/>
    <property type="project" value="UniProtKB-KW"/>
</dbReference>
<comment type="caution">
    <text evidence="6">The sequence shown here is derived from an EMBL/GenBank/DDBJ whole genome shotgun (WGS) entry which is preliminary data.</text>
</comment>
<dbReference type="Gene3D" id="3.30.559.10">
    <property type="entry name" value="Chloramphenicol acetyltransferase-like domain"/>
    <property type="match status" value="2"/>
</dbReference>
<dbReference type="Proteomes" id="UP001165079">
    <property type="component" value="Unassembled WGS sequence"/>
</dbReference>
<dbReference type="SUPFAM" id="SSF47336">
    <property type="entry name" value="ACP-like"/>
    <property type="match status" value="3"/>
</dbReference>
<accession>A0A9W6SQN6</accession>
<dbReference type="GO" id="GO:0005829">
    <property type="term" value="C:cytosol"/>
    <property type="evidence" value="ECO:0007669"/>
    <property type="project" value="TreeGrafter"/>
</dbReference>
<dbReference type="FunFam" id="3.30.300.30:FF:000010">
    <property type="entry name" value="Enterobactin synthetase component F"/>
    <property type="match status" value="3"/>
</dbReference>
<dbReference type="CDD" id="cd19540">
    <property type="entry name" value="LCL_NRPS-like"/>
    <property type="match status" value="2"/>
</dbReference>
<reference evidence="6" key="1">
    <citation type="submission" date="2023-03" db="EMBL/GenBank/DDBJ databases">
        <title>Actinorhabdospora filicis NBRC 111898.</title>
        <authorList>
            <person name="Ichikawa N."/>
            <person name="Sato H."/>
            <person name="Tonouchi N."/>
        </authorList>
    </citation>
    <scope>NUCLEOTIDE SEQUENCE</scope>
    <source>
        <strain evidence="6">NBRC 111898</strain>
    </source>
</reference>
<dbReference type="FunFam" id="3.40.50.12780:FF:000012">
    <property type="entry name" value="Non-ribosomal peptide synthetase"/>
    <property type="match status" value="2"/>
</dbReference>
<dbReference type="SUPFAM" id="SSF52777">
    <property type="entry name" value="CoA-dependent acyltransferases"/>
    <property type="match status" value="4"/>
</dbReference>
<dbReference type="FunFam" id="1.10.1200.10:FF:000016">
    <property type="entry name" value="Non-ribosomal peptide synthase"/>
    <property type="match status" value="2"/>
</dbReference>
<keyword evidence="4" id="KW-0436">Ligase</keyword>
<dbReference type="InterPro" id="IPR020845">
    <property type="entry name" value="AMP-binding_CS"/>
</dbReference>
<dbReference type="InterPro" id="IPR020806">
    <property type="entry name" value="PKS_PP-bd"/>
</dbReference>
<dbReference type="InterPro" id="IPR045851">
    <property type="entry name" value="AMP-bd_C_sf"/>
</dbReference>
<dbReference type="Gene3D" id="2.30.38.10">
    <property type="entry name" value="Luciferase, Domain 3"/>
    <property type="match status" value="2"/>
</dbReference>
<dbReference type="Gene3D" id="3.40.50.720">
    <property type="entry name" value="NAD(P)-binding Rossmann-like Domain"/>
    <property type="match status" value="1"/>
</dbReference>
<dbReference type="PANTHER" id="PTHR45527:SF1">
    <property type="entry name" value="FATTY ACID SYNTHASE"/>
    <property type="match status" value="1"/>
</dbReference>
<evidence type="ECO:0000256" key="2">
    <source>
        <dbReference type="ARBA" id="ARBA00022450"/>
    </source>
</evidence>
<keyword evidence="2" id="KW-0596">Phosphopantetheine</keyword>
<dbReference type="NCBIfam" id="NF003417">
    <property type="entry name" value="PRK04813.1"/>
    <property type="match status" value="3"/>
</dbReference>
<gene>
    <name evidence="6" type="ORF">Afil01_50360</name>
</gene>
<dbReference type="GO" id="GO:0072330">
    <property type="term" value="P:monocarboxylic acid biosynthetic process"/>
    <property type="evidence" value="ECO:0007669"/>
    <property type="project" value="UniProtKB-ARBA"/>
</dbReference>
<dbReference type="Pfam" id="PF00501">
    <property type="entry name" value="AMP-binding"/>
    <property type="match status" value="3"/>
</dbReference>
<dbReference type="Gene3D" id="3.40.50.12780">
    <property type="entry name" value="N-terminal domain of ligase-like"/>
    <property type="match status" value="1"/>
</dbReference>
<dbReference type="FunFam" id="2.30.38.10:FF:000001">
    <property type="entry name" value="Non-ribosomal peptide synthetase PvdI"/>
    <property type="match status" value="2"/>
</dbReference>
<dbReference type="FunFam" id="3.40.50.980:FF:000001">
    <property type="entry name" value="Non-ribosomal peptide synthetase"/>
    <property type="match status" value="3"/>
</dbReference>
<dbReference type="InterPro" id="IPR023213">
    <property type="entry name" value="CAT-like_dom_sf"/>
</dbReference>
<comment type="cofactor">
    <cofactor evidence="1">
        <name>pantetheine 4'-phosphate</name>
        <dbReference type="ChEBI" id="CHEBI:47942"/>
    </cofactor>
</comment>
<dbReference type="InterPro" id="IPR000873">
    <property type="entry name" value="AMP-dep_synth/lig_dom"/>
</dbReference>
<dbReference type="SUPFAM" id="SSF56801">
    <property type="entry name" value="Acetyl-CoA synthetase-like"/>
    <property type="match status" value="3"/>
</dbReference>
<dbReference type="EMBL" id="BSTX01000003">
    <property type="protein sequence ID" value="GLZ80229.1"/>
    <property type="molecule type" value="Genomic_DNA"/>
</dbReference>
<dbReference type="Pfam" id="PF07993">
    <property type="entry name" value="NAD_binding_4"/>
    <property type="match status" value="1"/>
</dbReference>
<dbReference type="InterPro" id="IPR042099">
    <property type="entry name" value="ANL_N_sf"/>
</dbReference>
<proteinExistence type="predicted"/>
<dbReference type="InterPro" id="IPR006162">
    <property type="entry name" value="Ppantetheine_attach_site"/>
</dbReference>
<dbReference type="Gene3D" id="3.30.559.30">
    <property type="entry name" value="Nonribosomal peptide synthetase, condensation domain"/>
    <property type="match status" value="2"/>
</dbReference>
<name>A0A9W6SQN6_9ACTN</name>
<dbReference type="GO" id="GO:0031177">
    <property type="term" value="F:phosphopantetheine binding"/>
    <property type="evidence" value="ECO:0007669"/>
    <property type="project" value="InterPro"/>
</dbReference>
<dbReference type="RefSeq" id="WP_285665353.1">
    <property type="nucleotide sequence ID" value="NZ_BSTX01000003.1"/>
</dbReference>
<dbReference type="Gene3D" id="1.10.1200.10">
    <property type="entry name" value="ACP-like"/>
    <property type="match status" value="3"/>
</dbReference>
<dbReference type="NCBIfam" id="TIGR01733">
    <property type="entry name" value="AA-adenyl-dom"/>
    <property type="match status" value="3"/>
</dbReference>
<dbReference type="Pfam" id="PF13193">
    <property type="entry name" value="AMP-binding_C"/>
    <property type="match status" value="3"/>
</dbReference>
<keyword evidence="7" id="KW-1185">Reference proteome</keyword>
<dbReference type="InterPro" id="IPR036291">
    <property type="entry name" value="NAD(P)-bd_dom_sf"/>
</dbReference>
<organism evidence="6 7">
    <name type="scientific">Actinorhabdospora filicis</name>
    <dbReference type="NCBI Taxonomy" id="1785913"/>
    <lineage>
        <taxon>Bacteria</taxon>
        <taxon>Bacillati</taxon>
        <taxon>Actinomycetota</taxon>
        <taxon>Actinomycetes</taxon>
        <taxon>Micromonosporales</taxon>
        <taxon>Micromonosporaceae</taxon>
        <taxon>Actinorhabdospora</taxon>
    </lineage>
</organism>
<dbReference type="InterPro" id="IPR001242">
    <property type="entry name" value="Condensation_dom"/>
</dbReference>
<dbReference type="PROSITE" id="PS00012">
    <property type="entry name" value="PHOSPHOPANTETHEINE"/>
    <property type="match status" value="3"/>
</dbReference>
<dbReference type="CDD" id="cd05235">
    <property type="entry name" value="SDR_e1"/>
    <property type="match status" value="1"/>
</dbReference>
<protein>
    <recommendedName>
        <fullName evidence="5">Carrier domain-containing protein</fullName>
    </recommendedName>
</protein>
<keyword evidence="3" id="KW-0597">Phosphoprotein</keyword>
<feature type="domain" description="Carrier" evidence="5">
    <location>
        <begin position="2571"/>
        <end position="2646"/>
    </location>
</feature>
<dbReference type="Gene3D" id="3.40.50.980">
    <property type="match status" value="4"/>
</dbReference>
<feature type="domain" description="Carrier" evidence="5">
    <location>
        <begin position="1536"/>
        <end position="1611"/>
    </location>
</feature>
<dbReference type="GO" id="GO:0044550">
    <property type="term" value="P:secondary metabolite biosynthetic process"/>
    <property type="evidence" value="ECO:0007669"/>
    <property type="project" value="UniProtKB-ARBA"/>
</dbReference>
<dbReference type="NCBIfam" id="TIGR01746">
    <property type="entry name" value="Thioester-redct"/>
    <property type="match status" value="1"/>
</dbReference>
<evidence type="ECO:0000259" key="5">
    <source>
        <dbReference type="PROSITE" id="PS50075"/>
    </source>
</evidence>
<dbReference type="InterPro" id="IPR009081">
    <property type="entry name" value="PP-bd_ACP"/>
</dbReference>
<dbReference type="InterPro" id="IPR025110">
    <property type="entry name" value="AMP-bd_C"/>
</dbReference>
<dbReference type="Pfam" id="PF00550">
    <property type="entry name" value="PP-binding"/>
    <property type="match status" value="3"/>
</dbReference>
<dbReference type="InterPro" id="IPR013120">
    <property type="entry name" value="FAR_NAD-bd"/>
</dbReference>
<dbReference type="Pfam" id="PF00668">
    <property type="entry name" value="Condensation"/>
    <property type="match status" value="2"/>
</dbReference>
<evidence type="ECO:0000313" key="6">
    <source>
        <dbReference type="EMBL" id="GLZ80229.1"/>
    </source>
</evidence>
<dbReference type="Gene3D" id="3.30.300.30">
    <property type="match status" value="3"/>
</dbReference>
<dbReference type="SUPFAM" id="SSF51735">
    <property type="entry name" value="NAD(P)-binding Rossmann-fold domains"/>
    <property type="match status" value="1"/>
</dbReference>
<dbReference type="InterPro" id="IPR010071">
    <property type="entry name" value="AA_adenyl_dom"/>
</dbReference>
<dbReference type="PROSITE" id="PS00455">
    <property type="entry name" value="AMP_BINDING"/>
    <property type="match status" value="3"/>
</dbReference>
<dbReference type="InterPro" id="IPR036736">
    <property type="entry name" value="ACP-like_sf"/>
</dbReference>
<evidence type="ECO:0000256" key="3">
    <source>
        <dbReference type="ARBA" id="ARBA00022553"/>
    </source>
</evidence>
<evidence type="ECO:0000256" key="4">
    <source>
        <dbReference type="ARBA" id="ARBA00022598"/>
    </source>
</evidence>
<dbReference type="GO" id="GO:0008610">
    <property type="term" value="P:lipid biosynthetic process"/>
    <property type="evidence" value="ECO:0007669"/>
    <property type="project" value="UniProtKB-ARBA"/>
</dbReference>
<dbReference type="PANTHER" id="PTHR45527">
    <property type="entry name" value="NONRIBOSOMAL PEPTIDE SYNTHETASE"/>
    <property type="match status" value="1"/>
</dbReference>
<sequence>MDRTLPALFEAQVRRTPGATALVYGGERLSYAELDARAGRLADRLLDAGVGPEDVVAVGLPRTPAMMAAILAVVKAGAAFLPLDIAYPAERLAYILGDARAKMLITDEATGGVLPAGTERLLVDAVAQAPAGERVAPSPAHPAYVIYTSGSTGRPKGVVVTHAGVPHLLADQRERLELGPGARVLQFASPSFDAFVWDLFMSVFSGAALILPPPGRPIVEVLTEVAVTYEATHACLPPAVLAITDPASVPGLRTVISGGEALPAEVAARWSADRRLINAYGPTESTICATMTGPLSGAATPPIGRTVTGTTAHVLDAGLRPVAPGETGELYLSGPGLARGYLGRPGLTAERFVACPFGEPGGRMYRTGDLVRLGDDGEFHYLGRSDDQVKIRGFRIEPGEIAAVLAEAPGVAQSVVTVVEDRPGEKRLVGYVVPAGDAVIEPAATLAAVAATLPAHMVPSALVVLDAWPLTPNGKIDRAALPAPDRGAGGRAARTGAEAVLCGLFAELFGLAEVGVDADFFALGGHSLLATRLAGRVRGVLGVELPVSALFEAPTPAALAPLVESAAGSPRPRLEPNGDPSDGPLSAAQRRLWFLHRLDPRSAAYNQPIRLDLTGAPDRAALRAALGDLTARHAALRTVYLDDDGEPRQHAAGPADVLTLATVAPDALDDAVATVAARPFDLAAEPPFRAALLTTAPDRHTLLLVLHHIAADGWSLAPLAADLATAYAARRAGHAPAWTPLPVGYLDYTRWQERLLTEGGLGERQLDHWRTALAGLPEELALPYDGPRAPGAAEGARLEFTVPAGLHRDLADLAMRHGATLFMVLQAGLATLLHRLGAGADIPIGTPVAGRLDEAMDGLVGFFVNTLVLRADLSGDPEFAALLARVRDADLAAYAHQDVPFDRIVEDLDPARSAGRHPLFQVMLALQNNSAAAFRLDGLDVRARHIGTGTAKFDLFVELTERDGGEGLDGVVEYATGLFDASTVAAFTGRFLEVLARVAADERVRVGRLDVITARETAEVLTGWNDTAAPLGAIDVAARVAARAAAGPRALAVATDTDRLDYGALDAAADRLARHLIGLGVGPESIAAVAMPRSAAMFPAVLAVFKTGAAYLPIDVTHPAERIASLLEDARPAVVLTAGGAIPAGPGVVDLDALDLGGTPATPVTDADRTRRLDPRHPAYVIYTSGSTGRPKAVVMPYEGLSRILDWHERALPLAPGSRIAQFTAVGFDVSVQEILTTLTGGGALYVPDEATRKDAAALTAWLARHAITGLFAPNLVIEAVAVAAAEAGESLPALTEIAQAGEALRLGAPVRALLAAAPRSLHNHYGPAETHVVTAATVPAGAPDLPGIGRPVENTRVYVLDAGLRPVPPGVTGELYLAGVNLARGYLGRPGLTAERFVACPFGEPGERMYRTGDLARWTREGELEFLGRADRQVKVRGFRIEPGEIEAALAARPGVEGAAVVAVPDRHGQARLIGYLVADASLDTAAVRAALAERLPDYCVPSALVVLDALPLTPNGKLDRAALPEPAPAGPSRAPRLPGEEIMCGLFADVLGLAAVGPEDDFFALGGHSLLATRLVGRIRSLLEADLDVGDLFGAPTPAGLAARLAAADARAVRPSVRPVARPEPVPLSAAQRRLWFLHRLDGPNAAYNLPLATRLSGELDPAALRAAVGDLVARHAVLRTRFAESGDEPRQVIADETVPSFHVVATSPGALPAALHTAASHAFDLAGEDPLRVTLFELSPREHVLLLLVHHIAADGWSMPILATELAEAYAARLTGEAPDWRPLPVDYVDYTLWQRDLLGEATEAALGHWRQNLRGLPEELNLPYDRHRTTGDLRGALHEFTVDAGLHRDLTALARGHGATLFMVLQAGLAATLSRFGAGTDIPLGAPIAGRLDPALENLVGFFVNTLVLRADLSGDPSFAELLTRVRRTALAAYAHQDAPFEKIVETVDPPRVLGRHPLFQVLLSLGAPGAELALPGLDARPEPVAWSTSRFDLSWNVEEHHDADGTPAGLTVQLEYATSLFDASTVARLAAGLVRVLGGAAAAPSRPVTELSPLGEDERRAVLSDWNGTAVELPARTWPRLLEAAPGTATAIVSDAGEVSYAELRERAAGLARRLIAAGVGPEDVVAVALPRSARQVAAICAVLAAGAAFLPVDVAYPAERIAYLLEDSGAKLVITDAAGDAALPAGVPRLIPTGTEASADPVTDAERVRPLSPSHPAYVIYTSGSTGRPKGVVVTHTGLTSLLNAQRERLAIEPSSRVLQFASPSFDASVWDLVMTLLSGATLVLPPEGRPVMETLAETVTRHRVTHATLAPSVLAVTDPASLPGLGTVISGGEALPAETAARWSRGRRLINAYGPTESTICATMTGPLVPGEPITIGRPITNTRAYILDTALRPVPVGVTGELYIAGPGLARGYLGRAALTAGRFVACPFGEPGERMYRTGDLVSWTPEGTIAYHGRTDHQVKIRGFRIEPGEIEAVLTALPGVEQALVLAREVAGGPRLIGYLVSGGELDTAAVRAALAAELPAHMLPSALVVLDAFPVTPNGKIDRAALPEPVAEPEAALRAPVTDAERAIAGCFAEVLGLDRVAADEDFFAAGGHSLLAIRLIGAIRDRLGAEVELRTVFEARTVEAIALAVAATVGTGAPVAERMRADAVLDPAFTVPAPGGDGHPPRRLLLTGATGFLGSFLIAALLEADEKTEITCLVRAADEESATARLAASLRHYRVGAEHVTDRITALPGDLEEPRFGLSERRFAELADWTEAVYHNGARVHLVDPYASLRAANVAGTVEALRLAALAGGVPLHYISTGSVMVPADGAEGPVGEDGVLAPELLPDSGYVRSKWVAERLVAEAGRRGLPVAIYRPGRISGHTVTGAANETDAYWQVIRTCVEIGAAPAGDDLTRAYLTPVDYVAAAIAHISRTAIADGSAYHLASPHAVSTERILAALNRLGHRVDTVSPEAWVERVLGLAATAGPGSSLPGTAALIGAGGAPEPVFGDANTRRALAGSGIVCRQVDAGIAERYVRFMLDREAPAS</sequence>
<dbReference type="InterPro" id="IPR010080">
    <property type="entry name" value="Thioester_reductase-like_dom"/>
</dbReference>
<dbReference type="GO" id="GO:0043041">
    <property type="term" value="P:amino acid activation for nonribosomal peptide biosynthetic process"/>
    <property type="evidence" value="ECO:0007669"/>
    <property type="project" value="TreeGrafter"/>
</dbReference>
<dbReference type="PROSITE" id="PS50075">
    <property type="entry name" value="CARRIER"/>
    <property type="match status" value="3"/>
</dbReference>
<evidence type="ECO:0000256" key="1">
    <source>
        <dbReference type="ARBA" id="ARBA00001957"/>
    </source>
</evidence>
<dbReference type="SMART" id="SM00823">
    <property type="entry name" value="PKS_PP"/>
    <property type="match status" value="3"/>
</dbReference>
<feature type="domain" description="Carrier" evidence="5">
    <location>
        <begin position="492"/>
        <end position="567"/>
    </location>
</feature>
<evidence type="ECO:0000313" key="7">
    <source>
        <dbReference type="Proteomes" id="UP001165079"/>
    </source>
</evidence>